<dbReference type="Pfam" id="PF07690">
    <property type="entry name" value="MFS_1"/>
    <property type="match status" value="1"/>
</dbReference>
<proteinExistence type="predicted"/>
<dbReference type="PANTHER" id="PTHR23517">
    <property type="entry name" value="RESISTANCE PROTEIN MDTM, PUTATIVE-RELATED-RELATED"/>
    <property type="match status" value="1"/>
</dbReference>
<organism evidence="9 10">
    <name type="scientific">Luedemannella helvata</name>
    <dbReference type="NCBI Taxonomy" id="349315"/>
    <lineage>
        <taxon>Bacteria</taxon>
        <taxon>Bacillati</taxon>
        <taxon>Actinomycetota</taxon>
        <taxon>Actinomycetes</taxon>
        <taxon>Micromonosporales</taxon>
        <taxon>Micromonosporaceae</taxon>
        <taxon>Luedemannella</taxon>
    </lineage>
</organism>
<accession>A0ABN2KWK2</accession>
<evidence type="ECO:0000256" key="4">
    <source>
        <dbReference type="ARBA" id="ARBA00022692"/>
    </source>
</evidence>
<dbReference type="PANTHER" id="PTHR23517:SF2">
    <property type="entry name" value="MULTIDRUG RESISTANCE PROTEIN MDTH"/>
    <property type="match status" value="1"/>
</dbReference>
<feature type="transmembrane region" description="Helical" evidence="7">
    <location>
        <begin position="310"/>
        <end position="334"/>
    </location>
</feature>
<evidence type="ECO:0000313" key="9">
    <source>
        <dbReference type="EMBL" id="GAA1767423.1"/>
    </source>
</evidence>
<evidence type="ECO:0000256" key="5">
    <source>
        <dbReference type="ARBA" id="ARBA00022989"/>
    </source>
</evidence>
<sequence>MSAVEASVPLAVAPLARESISPRGAYTVTFLARASQMGTIAIVAPYLLDRGVPVGYIGVVMVFAALGATAAGLVSGKLVDRFGAWRALVCGLLVAVIGVLAFIFVPVWPLMGPAYLISTAGTSTANTALRTTIALGTPKEEHERTFGTLNSVGTTGALIGPLLVGFVVIDGTAAAPWFAAAMLSTATVVAFLLRRPTVAEPDVPAAGDGATERATMASVGRAIAPIVALVTTSATMYGVYAVLWGLFLRGLGASNLVIAWSFVATMLPVVLLSRYADRVLPRTNRWLVSGGATMLLGALAFAYAYTGTVWLAIVLSVVEGLLMAVSVPVTYALIARHAPAGGTGRAFGIASAADSISSGAGTLLAGLIIATGGVAFAFQLAGAYCLIGTFVGLLWWARRARAARAVPV</sequence>
<feature type="transmembrane region" description="Helical" evidence="7">
    <location>
        <begin position="346"/>
        <end position="370"/>
    </location>
</feature>
<dbReference type="RefSeq" id="WP_344084962.1">
    <property type="nucleotide sequence ID" value="NZ_BAAALS010000023.1"/>
</dbReference>
<dbReference type="Proteomes" id="UP001500655">
    <property type="component" value="Unassembled WGS sequence"/>
</dbReference>
<dbReference type="InterPro" id="IPR020846">
    <property type="entry name" value="MFS_dom"/>
</dbReference>
<dbReference type="PROSITE" id="PS50850">
    <property type="entry name" value="MFS"/>
    <property type="match status" value="1"/>
</dbReference>
<keyword evidence="5 7" id="KW-1133">Transmembrane helix</keyword>
<feature type="transmembrane region" description="Helical" evidence="7">
    <location>
        <begin position="54"/>
        <end position="75"/>
    </location>
</feature>
<dbReference type="SUPFAM" id="SSF103473">
    <property type="entry name" value="MFS general substrate transporter"/>
    <property type="match status" value="1"/>
</dbReference>
<comment type="subcellular location">
    <subcellularLocation>
        <location evidence="1">Cell membrane</location>
        <topology evidence="1">Multi-pass membrane protein</topology>
    </subcellularLocation>
</comment>
<comment type="caution">
    <text evidence="9">The sequence shown here is derived from an EMBL/GenBank/DDBJ whole genome shotgun (WGS) entry which is preliminary data.</text>
</comment>
<evidence type="ECO:0000256" key="6">
    <source>
        <dbReference type="ARBA" id="ARBA00023136"/>
    </source>
</evidence>
<keyword evidence="4 7" id="KW-0812">Transmembrane</keyword>
<evidence type="ECO:0000259" key="8">
    <source>
        <dbReference type="PROSITE" id="PS50850"/>
    </source>
</evidence>
<keyword evidence="10" id="KW-1185">Reference proteome</keyword>
<evidence type="ECO:0000256" key="3">
    <source>
        <dbReference type="ARBA" id="ARBA00022475"/>
    </source>
</evidence>
<evidence type="ECO:0000256" key="2">
    <source>
        <dbReference type="ARBA" id="ARBA00022448"/>
    </source>
</evidence>
<evidence type="ECO:0000256" key="7">
    <source>
        <dbReference type="SAM" id="Phobius"/>
    </source>
</evidence>
<feature type="transmembrane region" description="Helical" evidence="7">
    <location>
        <begin position="114"/>
        <end position="136"/>
    </location>
</feature>
<feature type="transmembrane region" description="Helical" evidence="7">
    <location>
        <begin position="87"/>
        <end position="108"/>
    </location>
</feature>
<dbReference type="InterPro" id="IPR050171">
    <property type="entry name" value="MFS_Transporters"/>
</dbReference>
<dbReference type="EMBL" id="BAAALS010000023">
    <property type="protein sequence ID" value="GAA1767423.1"/>
    <property type="molecule type" value="Genomic_DNA"/>
</dbReference>
<keyword evidence="3" id="KW-1003">Cell membrane</keyword>
<evidence type="ECO:0000256" key="1">
    <source>
        <dbReference type="ARBA" id="ARBA00004651"/>
    </source>
</evidence>
<dbReference type="Gene3D" id="1.20.1250.20">
    <property type="entry name" value="MFS general substrate transporter like domains"/>
    <property type="match status" value="2"/>
</dbReference>
<feature type="domain" description="Major facilitator superfamily (MFS) profile" evidence="8">
    <location>
        <begin position="1"/>
        <end position="400"/>
    </location>
</feature>
<name>A0ABN2KWK2_9ACTN</name>
<feature type="transmembrane region" description="Helical" evidence="7">
    <location>
        <begin position="376"/>
        <end position="397"/>
    </location>
</feature>
<evidence type="ECO:0000313" key="10">
    <source>
        <dbReference type="Proteomes" id="UP001500655"/>
    </source>
</evidence>
<feature type="transmembrane region" description="Helical" evidence="7">
    <location>
        <begin position="175"/>
        <end position="193"/>
    </location>
</feature>
<feature type="transmembrane region" description="Helical" evidence="7">
    <location>
        <begin position="148"/>
        <end position="169"/>
    </location>
</feature>
<keyword evidence="6 7" id="KW-0472">Membrane</keyword>
<dbReference type="InterPro" id="IPR011701">
    <property type="entry name" value="MFS"/>
</dbReference>
<feature type="transmembrane region" description="Helical" evidence="7">
    <location>
        <begin position="222"/>
        <end position="247"/>
    </location>
</feature>
<dbReference type="InterPro" id="IPR036259">
    <property type="entry name" value="MFS_trans_sf"/>
</dbReference>
<feature type="transmembrane region" description="Helical" evidence="7">
    <location>
        <begin position="253"/>
        <end position="273"/>
    </location>
</feature>
<keyword evidence="2" id="KW-0813">Transport</keyword>
<reference evidence="9 10" key="1">
    <citation type="journal article" date="2019" name="Int. J. Syst. Evol. Microbiol.">
        <title>The Global Catalogue of Microorganisms (GCM) 10K type strain sequencing project: providing services to taxonomists for standard genome sequencing and annotation.</title>
        <authorList>
            <consortium name="The Broad Institute Genomics Platform"/>
            <consortium name="The Broad Institute Genome Sequencing Center for Infectious Disease"/>
            <person name="Wu L."/>
            <person name="Ma J."/>
        </authorList>
    </citation>
    <scope>NUCLEOTIDE SEQUENCE [LARGE SCALE GENOMIC DNA]</scope>
    <source>
        <strain evidence="9 10">JCM 13249</strain>
    </source>
</reference>
<protein>
    <submittedName>
        <fullName evidence="9">MFS transporter</fullName>
    </submittedName>
</protein>
<gene>
    <name evidence="9" type="ORF">GCM10009681_43140</name>
</gene>
<feature type="transmembrane region" description="Helical" evidence="7">
    <location>
        <begin position="285"/>
        <end position="304"/>
    </location>
</feature>